<evidence type="ECO:0000313" key="2">
    <source>
        <dbReference type="Proteomes" id="UP000541426"/>
    </source>
</evidence>
<comment type="caution">
    <text evidence="1">The sequence shown here is derived from an EMBL/GenBank/DDBJ whole genome shotgun (WGS) entry which is preliminary data.</text>
</comment>
<sequence length="32" mass="3702">MHFVHGDTHVLAIVLRRSMAHVSDNRNKHPLI</sequence>
<keyword evidence="2" id="KW-1185">Reference proteome</keyword>
<evidence type="ECO:0000313" key="1">
    <source>
        <dbReference type="EMBL" id="MBB3985441.1"/>
    </source>
</evidence>
<gene>
    <name evidence="1" type="ORF">GGQ68_001774</name>
</gene>
<reference evidence="1 2" key="1">
    <citation type="submission" date="2020-08" db="EMBL/GenBank/DDBJ databases">
        <title>Genomic Encyclopedia of Type Strains, Phase IV (KMG-IV): sequencing the most valuable type-strain genomes for metagenomic binning, comparative biology and taxonomic classification.</title>
        <authorList>
            <person name="Goeker M."/>
        </authorList>
    </citation>
    <scope>NUCLEOTIDE SEQUENCE [LARGE SCALE GENOMIC DNA]</scope>
    <source>
        <strain evidence="1 2">DSM 102235</strain>
    </source>
</reference>
<accession>A0A7W6GRK0</accession>
<organism evidence="1 2">
    <name type="scientific">Sagittula marina</name>
    <dbReference type="NCBI Taxonomy" id="943940"/>
    <lineage>
        <taxon>Bacteria</taxon>
        <taxon>Pseudomonadati</taxon>
        <taxon>Pseudomonadota</taxon>
        <taxon>Alphaproteobacteria</taxon>
        <taxon>Rhodobacterales</taxon>
        <taxon>Roseobacteraceae</taxon>
        <taxon>Sagittula</taxon>
    </lineage>
</organism>
<dbReference type="Proteomes" id="UP000541426">
    <property type="component" value="Unassembled WGS sequence"/>
</dbReference>
<protein>
    <submittedName>
        <fullName evidence="1">Uncharacterized protein</fullName>
    </submittedName>
</protein>
<dbReference type="EMBL" id="JACIEJ010000004">
    <property type="protein sequence ID" value="MBB3985441.1"/>
    <property type="molecule type" value="Genomic_DNA"/>
</dbReference>
<name>A0A7W6GRK0_9RHOB</name>
<dbReference type="AlphaFoldDB" id="A0A7W6GRK0"/>
<proteinExistence type="predicted"/>